<evidence type="ECO:0000313" key="3">
    <source>
        <dbReference type="Proteomes" id="UP001231189"/>
    </source>
</evidence>
<organism evidence="2 3">
    <name type="scientific">Lolium multiflorum</name>
    <name type="common">Italian ryegrass</name>
    <name type="synonym">Lolium perenne subsp. multiflorum</name>
    <dbReference type="NCBI Taxonomy" id="4521"/>
    <lineage>
        <taxon>Eukaryota</taxon>
        <taxon>Viridiplantae</taxon>
        <taxon>Streptophyta</taxon>
        <taxon>Embryophyta</taxon>
        <taxon>Tracheophyta</taxon>
        <taxon>Spermatophyta</taxon>
        <taxon>Magnoliopsida</taxon>
        <taxon>Liliopsida</taxon>
        <taxon>Poales</taxon>
        <taxon>Poaceae</taxon>
        <taxon>BOP clade</taxon>
        <taxon>Pooideae</taxon>
        <taxon>Poodae</taxon>
        <taxon>Poeae</taxon>
        <taxon>Poeae Chloroplast Group 2 (Poeae type)</taxon>
        <taxon>Loliodinae</taxon>
        <taxon>Loliinae</taxon>
        <taxon>Lolium</taxon>
    </lineage>
</organism>
<dbReference type="PANTHER" id="PTHR24559">
    <property type="entry name" value="TRANSPOSON TY3-I GAG-POL POLYPROTEIN"/>
    <property type="match status" value="1"/>
</dbReference>
<dbReference type="Proteomes" id="UP001231189">
    <property type="component" value="Unassembled WGS sequence"/>
</dbReference>
<feature type="region of interest" description="Disordered" evidence="1">
    <location>
        <begin position="94"/>
        <end position="127"/>
    </location>
</feature>
<dbReference type="AlphaFoldDB" id="A0AAD8SKK8"/>
<feature type="compositionally biased region" description="Polar residues" evidence="1">
    <location>
        <begin position="103"/>
        <end position="127"/>
    </location>
</feature>
<dbReference type="PANTHER" id="PTHR24559:SF444">
    <property type="entry name" value="REVERSE TRANSCRIPTASE DOMAIN-CONTAINING PROTEIN"/>
    <property type="match status" value="1"/>
</dbReference>
<dbReference type="InterPro" id="IPR053134">
    <property type="entry name" value="RNA-dir_DNA_polymerase"/>
</dbReference>
<evidence type="ECO:0000256" key="1">
    <source>
        <dbReference type="SAM" id="MobiDB-lite"/>
    </source>
</evidence>
<evidence type="ECO:0000313" key="2">
    <source>
        <dbReference type="EMBL" id="KAK1653459.1"/>
    </source>
</evidence>
<name>A0AAD8SKK8_LOLMU</name>
<sequence length="237" mass="26445">MAEVSMADLRNLLAAAAEANKATAEAGQVNAERISEINSSLEKLTLAQQEGTKAASKMETTLERVISANTALDRSVADLRQSMERVATRLTSVEATAAKLSTHEQPSGRRSSHRTQGVGTGEDQTSSRALNHKYQMKFRQCFNGIKHFLRNLKHYHHTKSEIEKQVADMLKRGVIQESTSPFASPVLLVRKKDGTWRFCIDYRALNSITLKNKYPMPVVDELLDELAGAQWFTKLDL</sequence>
<dbReference type="InterPro" id="IPR043502">
    <property type="entry name" value="DNA/RNA_pol_sf"/>
</dbReference>
<dbReference type="Gene3D" id="3.10.10.10">
    <property type="entry name" value="HIV Type 1 Reverse Transcriptase, subunit A, domain 1"/>
    <property type="match status" value="1"/>
</dbReference>
<dbReference type="CDD" id="cd01647">
    <property type="entry name" value="RT_LTR"/>
    <property type="match status" value="1"/>
</dbReference>
<dbReference type="InterPro" id="IPR043128">
    <property type="entry name" value="Rev_trsase/Diguanyl_cyclase"/>
</dbReference>
<comment type="caution">
    <text evidence="2">The sequence shown here is derived from an EMBL/GenBank/DDBJ whole genome shotgun (WGS) entry which is preliminary data.</text>
</comment>
<proteinExistence type="predicted"/>
<dbReference type="SUPFAM" id="SSF56672">
    <property type="entry name" value="DNA/RNA polymerases"/>
    <property type="match status" value="1"/>
</dbReference>
<dbReference type="EMBL" id="JAUUTY010000004">
    <property type="protein sequence ID" value="KAK1653459.1"/>
    <property type="molecule type" value="Genomic_DNA"/>
</dbReference>
<protein>
    <submittedName>
        <fullName evidence="2">Uncharacterized protein</fullName>
    </submittedName>
</protein>
<accession>A0AAD8SKK8</accession>
<reference evidence="2" key="1">
    <citation type="submission" date="2023-07" db="EMBL/GenBank/DDBJ databases">
        <title>A chromosome-level genome assembly of Lolium multiflorum.</title>
        <authorList>
            <person name="Chen Y."/>
            <person name="Copetti D."/>
            <person name="Kolliker R."/>
            <person name="Studer B."/>
        </authorList>
    </citation>
    <scope>NUCLEOTIDE SEQUENCE</scope>
    <source>
        <strain evidence="2">02402/16</strain>
        <tissue evidence="2">Leaf</tissue>
    </source>
</reference>
<gene>
    <name evidence="2" type="ORF">QYE76_071264</name>
</gene>
<dbReference type="Gene3D" id="3.30.70.270">
    <property type="match status" value="1"/>
</dbReference>
<keyword evidence="3" id="KW-1185">Reference proteome</keyword>